<proteinExistence type="predicted"/>
<protein>
    <submittedName>
        <fullName evidence="3">GOLGA2L5 domain-containing protein</fullName>
    </submittedName>
</protein>
<dbReference type="EMBL" id="UZAK01039100">
    <property type="protein sequence ID" value="VDP62300.1"/>
    <property type="molecule type" value="Genomic_DNA"/>
</dbReference>
<accession>A0A183KP50</accession>
<organism evidence="3">
    <name type="scientific">Schistosoma curassoni</name>
    <dbReference type="NCBI Taxonomy" id="6186"/>
    <lineage>
        <taxon>Eukaryota</taxon>
        <taxon>Metazoa</taxon>
        <taxon>Spiralia</taxon>
        <taxon>Lophotrochozoa</taxon>
        <taxon>Platyhelminthes</taxon>
        <taxon>Trematoda</taxon>
        <taxon>Digenea</taxon>
        <taxon>Strigeidida</taxon>
        <taxon>Schistosomatoidea</taxon>
        <taxon>Schistosomatidae</taxon>
        <taxon>Schistosoma</taxon>
    </lineage>
</organism>
<reference evidence="3" key="1">
    <citation type="submission" date="2016-06" db="UniProtKB">
        <authorList>
            <consortium name="WormBaseParasite"/>
        </authorList>
    </citation>
    <scope>IDENTIFICATION</scope>
</reference>
<evidence type="ECO:0000313" key="1">
    <source>
        <dbReference type="EMBL" id="VDP62300.1"/>
    </source>
</evidence>
<dbReference type="STRING" id="6186.A0A183KP50"/>
<sequence length="251" mass="28075">MIYNYLLLSYSVFRLEEREQELRSELSAQNERYTKLLKIYVDYIETNNLSVSNNDIESGTVCIGCEKDTESNELVMKSTVNSNPTNENPNQISVESGYILNTNSRNNGISTIGINLTHPLESEPGVNALHSLDSSLKSNNGTASFIDIYDDIVDYETALESTPAMGTSDDVEEIEFFEWQFNWPAALATPVRLSCPPSPVTTDPPDEAEVRKELQLLKRYKSPGPDDLPPALFKDGGEFLTKELTTLFTKV</sequence>
<name>A0A183KP50_9TREM</name>
<evidence type="ECO:0000313" key="2">
    <source>
        <dbReference type="Proteomes" id="UP000279833"/>
    </source>
</evidence>
<reference evidence="1 2" key="2">
    <citation type="submission" date="2018-11" db="EMBL/GenBank/DDBJ databases">
        <authorList>
            <consortium name="Pathogen Informatics"/>
        </authorList>
    </citation>
    <scope>NUCLEOTIDE SEQUENCE [LARGE SCALE GENOMIC DNA]</scope>
    <source>
        <strain evidence="1">Dakar</strain>
        <strain evidence="2">Dakar, Senegal</strain>
    </source>
</reference>
<keyword evidence="2" id="KW-1185">Reference proteome</keyword>
<dbReference type="WBParaSite" id="SCUD_0001683301-mRNA-1">
    <property type="protein sequence ID" value="SCUD_0001683301-mRNA-1"/>
    <property type="gene ID" value="SCUD_0001683301"/>
</dbReference>
<gene>
    <name evidence="1" type="ORF">SCUD_LOCUS16830</name>
</gene>
<dbReference type="Proteomes" id="UP000279833">
    <property type="component" value="Unassembled WGS sequence"/>
</dbReference>
<dbReference type="AlphaFoldDB" id="A0A183KP50"/>
<evidence type="ECO:0000313" key="3">
    <source>
        <dbReference type="WBParaSite" id="SCUD_0001683301-mRNA-1"/>
    </source>
</evidence>